<dbReference type="Proteomes" id="UP000655225">
    <property type="component" value="Unassembled WGS sequence"/>
</dbReference>
<dbReference type="GO" id="GO:0004860">
    <property type="term" value="F:protein kinase inhibitor activity"/>
    <property type="evidence" value="ECO:0007669"/>
    <property type="project" value="UniProtKB-KW"/>
</dbReference>
<dbReference type="GO" id="GO:0032875">
    <property type="term" value="P:regulation of DNA endoreduplication"/>
    <property type="evidence" value="ECO:0007669"/>
    <property type="project" value="InterPro"/>
</dbReference>
<gene>
    <name evidence="3" type="ORF">HHK36_019804</name>
</gene>
<evidence type="ECO:0000256" key="1">
    <source>
        <dbReference type="ARBA" id="ARBA00023013"/>
    </source>
</evidence>
<keyword evidence="1" id="KW-0649">Protein kinase inhibitor</keyword>
<dbReference type="GO" id="GO:0005634">
    <property type="term" value="C:nucleus"/>
    <property type="evidence" value="ECO:0007669"/>
    <property type="project" value="TreeGrafter"/>
</dbReference>
<evidence type="ECO:0000313" key="3">
    <source>
        <dbReference type="EMBL" id="KAF8395850.1"/>
    </source>
</evidence>
<keyword evidence="2" id="KW-0131">Cell cycle</keyword>
<accession>A0A834YY75</accession>
<keyword evidence="4" id="KW-1185">Reference proteome</keyword>
<evidence type="ECO:0000313" key="4">
    <source>
        <dbReference type="Proteomes" id="UP000655225"/>
    </source>
</evidence>
<dbReference type="InterPro" id="IPR040389">
    <property type="entry name" value="SMR"/>
</dbReference>
<protein>
    <submittedName>
        <fullName evidence="3">Uncharacterized protein</fullName>
    </submittedName>
</protein>
<dbReference type="OrthoDB" id="1840446at2759"/>
<dbReference type="AlphaFoldDB" id="A0A834YY75"/>
<comment type="caution">
    <text evidence="3">The sequence shown here is derived from an EMBL/GenBank/DDBJ whole genome shotgun (WGS) entry which is preliminary data.</text>
</comment>
<proteinExistence type="predicted"/>
<dbReference type="PANTHER" id="PTHR33142">
    <property type="entry name" value="CYCLIN-DEPENDENT PROTEIN KINASE INHIBITOR SMR13"/>
    <property type="match status" value="1"/>
</dbReference>
<name>A0A834YY75_TETSI</name>
<sequence length="257" mass="28544">MKEAMVRLTKSVLNQTFPDHLGMNLIKSSILEQLLRRQVAAARGGNRRQQLGKKITMFFTFLQALCSVADLGGNKARYEGAKEKNDLNQSALILDLITPYGSSGSNAFRPWDLTKLSGYTVTLITVLKLSLAEVLSFSQMAPSGRRRRRGRRIQYKQQLLQSSNQETSTELPSNSITTSSIKLLKIDGKDDSGVDMSTDGCSTPKGQRFRIPEILPCPPAPKKRRVASNCSSKRSPIAFFAPPDLELFFFALRDISV</sequence>
<organism evidence="3 4">
    <name type="scientific">Tetracentron sinense</name>
    <name type="common">Spur-leaf</name>
    <dbReference type="NCBI Taxonomy" id="13715"/>
    <lineage>
        <taxon>Eukaryota</taxon>
        <taxon>Viridiplantae</taxon>
        <taxon>Streptophyta</taxon>
        <taxon>Embryophyta</taxon>
        <taxon>Tracheophyta</taxon>
        <taxon>Spermatophyta</taxon>
        <taxon>Magnoliopsida</taxon>
        <taxon>Trochodendrales</taxon>
        <taxon>Trochodendraceae</taxon>
        <taxon>Tetracentron</taxon>
    </lineage>
</organism>
<reference evidence="3 4" key="1">
    <citation type="submission" date="2020-04" db="EMBL/GenBank/DDBJ databases">
        <title>Plant Genome Project.</title>
        <authorList>
            <person name="Zhang R.-G."/>
        </authorList>
    </citation>
    <scope>NUCLEOTIDE SEQUENCE [LARGE SCALE GENOMIC DNA]</scope>
    <source>
        <strain evidence="3">YNK0</strain>
        <tissue evidence="3">Leaf</tissue>
    </source>
</reference>
<evidence type="ECO:0000256" key="2">
    <source>
        <dbReference type="ARBA" id="ARBA00023306"/>
    </source>
</evidence>
<dbReference type="EMBL" id="JABCRI010000013">
    <property type="protein sequence ID" value="KAF8395850.1"/>
    <property type="molecule type" value="Genomic_DNA"/>
</dbReference>
<dbReference type="PANTHER" id="PTHR33142:SF8">
    <property type="entry name" value="CYCLIN-DEPENDENT PROTEIN KINASE INHIBITOR SMR9"/>
    <property type="match status" value="1"/>
</dbReference>